<evidence type="ECO:0000256" key="1">
    <source>
        <dbReference type="SAM" id="MobiDB-lite"/>
    </source>
</evidence>
<gene>
    <name evidence="2" type="ORF">EXIGLDRAFT_300270</name>
</gene>
<evidence type="ECO:0000313" key="3">
    <source>
        <dbReference type="Proteomes" id="UP000077266"/>
    </source>
</evidence>
<protein>
    <submittedName>
        <fullName evidence="2">Uncharacterized protein</fullName>
    </submittedName>
</protein>
<sequence>MAATRTATATTSSSTKTGSSSIRTTTSKTSSGSGGDKKEAWGANFWVTLADPQVRAHLNFWVLVGLTSLSLRRAVPSFMRVQRRARCPGIRQKETSCAYCSSFSPSSALVRPRRSLCTVAVQADRGARCILSPALRARYHSPSPASVVSSPIPFPRAYLNVYLVAHLIMIADARSADFHGRLKANGGKSRMRQGLDSAGRAHDPAQHAPGACASRPSSRFSSCLFLHRQSLFTFPHRLILLHQRLFISPFLSLCHLQLAVELPSFEP</sequence>
<dbReference type="EMBL" id="KV426243">
    <property type="protein sequence ID" value="KZV84042.1"/>
    <property type="molecule type" value="Genomic_DNA"/>
</dbReference>
<evidence type="ECO:0000313" key="2">
    <source>
        <dbReference type="EMBL" id="KZV84042.1"/>
    </source>
</evidence>
<keyword evidence="3" id="KW-1185">Reference proteome</keyword>
<feature type="compositionally biased region" description="Low complexity" evidence="1">
    <location>
        <begin position="1"/>
        <end position="31"/>
    </location>
</feature>
<organism evidence="2 3">
    <name type="scientific">Exidia glandulosa HHB12029</name>
    <dbReference type="NCBI Taxonomy" id="1314781"/>
    <lineage>
        <taxon>Eukaryota</taxon>
        <taxon>Fungi</taxon>
        <taxon>Dikarya</taxon>
        <taxon>Basidiomycota</taxon>
        <taxon>Agaricomycotina</taxon>
        <taxon>Agaricomycetes</taxon>
        <taxon>Auriculariales</taxon>
        <taxon>Exidiaceae</taxon>
        <taxon>Exidia</taxon>
    </lineage>
</organism>
<reference evidence="2 3" key="1">
    <citation type="journal article" date="2016" name="Mol. Biol. Evol.">
        <title>Comparative Genomics of Early-Diverging Mushroom-Forming Fungi Provides Insights into the Origins of Lignocellulose Decay Capabilities.</title>
        <authorList>
            <person name="Nagy L.G."/>
            <person name="Riley R."/>
            <person name="Tritt A."/>
            <person name="Adam C."/>
            <person name="Daum C."/>
            <person name="Floudas D."/>
            <person name="Sun H."/>
            <person name="Yadav J.S."/>
            <person name="Pangilinan J."/>
            <person name="Larsson K.H."/>
            <person name="Matsuura K."/>
            <person name="Barry K."/>
            <person name="Labutti K."/>
            <person name="Kuo R."/>
            <person name="Ohm R.A."/>
            <person name="Bhattacharya S.S."/>
            <person name="Shirouzu T."/>
            <person name="Yoshinaga Y."/>
            <person name="Martin F.M."/>
            <person name="Grigoriev I.V."/>
            <person name="Hibbett D.S."/>
        </authorList>
    </citation>
    <scope>NUCLEOTIDE SEQUENCE [LARGE SCALE GENOMIC DNA]</scope>
    <source>
        <strain evidence="2 3">HHB12029</strain>
    </source>
</reference>
<proteinExistence type="predicted"/>
<dbReference type="Proteomes" id="UP000077266">
    <property type="component" value="Unassembled WGS sequence"/>
</dbReference>
<feature type="region of interest" description="Disordered" evidence="1">
    <location>
        <begin position="189"/>
        <end position="213"/>
    </location>
</feature>
<feature type="region of interest" description="Disordered" evidence="1">
    <location>
        <begin position="1"/>
        <end position="37"/>
    </location>
</feature>
<accession>A0A165D953</accession>
<dbReference type="InParanoid" id="A0A165D953"/>
<dbReference type="AlphaFoldDB" id="A0A165D953"/>
<name>A0A165D953_EXIGL</name>